<name>A0A1E5RIA4_HANUV</name>
<protein>
    <submittedName>
        <fullName evidence="1">MIOREX complex component 3</fullName>
    </submittedName>
</protein>
<dbReference type="OrthoDB" id="506431at2759"/>
<keyword evidence="2" id="KW-1185">Reference proteome</keyword>
<evidence type="ECO:0000313" key="2">
    <source>
        <dbReference type="Proteomes" id="UP000095358"/>
    </source>
</evidence>
<evidence type="ECO:0000313" key="1">
    <source>
        <dbReference type="EMBL" id="OEJ86649.1"/>
    </source>
</evidence>
<comment type="caution">
    <text evidence="1">The sequence shown here is derived from an EMBL/GenBank/DDBJ whole genome shotgun (WGS) entry which is preliminary data.</text>
</comment>
<dbReference type="PANTHER" id="PTHR47260">
    <property type="entry name" value="UPF0644 PROTEIN PB2B4.06"/>
    <property type="match status" value="1"/>
</dbReference>
<organism evidence="1 2">
    <name type="scientific">Hanseniaspora uvarum</name>
    <name type="common">Yeast</name>
    <name type="synonym">Kloeckera apiculata</name>
    <dbReference type="NCBI Taxonomy" id="29833"/>
    <lineage>
        <taxon>Eukaryota</taxon>
        <taxon>Fungi</taxon>
        <taxon>Dikarya</taxon>
        <taxon>Ascomycota</taxon>
        <taxon>Saccharomycotina</taxon>
        <taxon>Saccharomycetes</taxon>
        <taxon>Saccharomycodales</taxon>
        <taxon>Saccharomycodaceae</taxon>
        <taxon>Hanseniaspora</taxon>
    </lineage>
</organism>
<dbReference type="InterPro" id="IPR029069">
    <property type="entry name" value="HotDog_dom_sf"/>
</dbReference>
<reference evidence="2" key="1">
    <citation type="journal article" date="2016" name="Genome Announc.">
        <title>Genome sequences of three species of Hanseniaspora isolated from spontaneous wine fermentations.</title>
        <authorList>
            <person name="Sternes P.R."/>
            <person name="Lee D."/>
            <person name="Kutyna D.R."/>
            <person name="Borneman A.R."/>
        </authorList>
    </citation>
    <scope>NUCLEOTIDE SEQUENCE [LARGE SCALE GENOMIC DNA]</scope>
    <source>
        <strain evidence="2">AWRI3580</strain>
    </source>
</reference>
<dbReference type="AlphaFoldDB" id="A0A1E5RIA4"/>
<dbReference type="PANTHER" id="PTHR47260:SF4">
    <property type="entry name" value="MIOREX COMPLEX COMPONENT 3"/>
    <property type="match status" value="1"/>
</dbReference>
<dbReference type="SUPFAM" id="SSF54637">
    <property type="entry name" value="Thioesterase/thiol ester dehydrase-isomerase"/>
    <property type="match status" value="1"/>
</dbReference>
<dbReference type="EMBL" id="LPNN01000005">
    <property type="protein sequence ID" value="OEJ86649.1"/>
    <property type="molecule type" value="Genomic_DNA"/>
</dbReference>
<dbReference type="VEuPathDB" id="FungiDB:AWRI3580_g2539"/>
<dbReference type="InterPro" id="IPR052061">
    <property type="entry name" value="PTE-AB_protein"/>
</dbReference>
<sequence>MSRPINKIVDYILIPSAGLLAGLSFMKPWPNPEKLNFDNYESKLVEDPGAIERLNSHLSKKYKINDKDSIDYKISKQTELIPKEHSHNHVGINLFRHPERFCIDPVFVRHKNPNDYDGNELSCYFHLGKQFLDDNNSNTYKGALTLIMDEVLCFTGFPKLPNKRGVTASLELEFMDHKIPTDQLLVLNCKITEQKGRKCITTCELSTVEEPVYYNKYNSSRISFLWTLRSYIKSFVVAEKPEDRVLARGKCVLVEPKWFKYVSWIDVFSGDALN</sequence>
<dbReference type="Proteomes" id="UP000095358">
    <property type="component" value="Unassembled WGS sequence"/>
</dbReference>
<accession>A0A1E5RIA4</accession>
<proteinExistence type="predicted"/>
<gene>
    <name evidence="1" type="ORF">AWRI3580_g2539</name>
</gene>
<dbReference type="Gene3D" id="3.10.129.10">
    <property type="entry name" value="Hotdog Thioesterase"/>
    <property type="match status" value="1"/>
</dbReference>